<feature type="signal peptide" evidence="3">
    <location>
        <begin position="1"/>
        <end position="27"/>
    </location>
</feature>
<feature type="compositionally biased region" description="Polar residues" evidence="2">
    <location>
        <begin position="34"/>
        <end position="44"/>
    </location>
</feature>
<evidence type="ECO:0000313" key="4">
    <source>
        <dbReference type="EMBL" id="SES61952.1"/>
    </source>
</evidence>
<accession>A0A1H9XZS3</accession>
<dbReference type="PROSITE" id="PS51257">
    <property type="entry name" value="PROKAR_LIPOPROTEIN"/>
    <property type="match status" value="1"/>
</dbReference>
<dbReference type="EMBL" id="FOHE01000001">
    <property type="protein sequence ID" value="SES61952.1"/>
    <property type="molecule type" value="Genomic_DNA"/>
</dbReference>
<proteinExistence type="predicted"/>
<keyword evidence="5" id="KW-1185">Reference proteome</keyword>
<organism evidence="4 5">
    <name type="scientific">Oceanobacillus limi</name>
    <dbReference type="NCBI Taxonomy" id="930131"/>
    <lineage>
        <taxon>Bacteria</taxon>
        <taxon>Bacillati</taxon>
        <taxon>Bacillota</taxon>
        <taxon>Bacilli</taxon>
        <taxon>Bacillales</taxon>
        <taxon>Bacillaceae</taxon>
        <taxon>Oceanobacillus</taxon>
    </lineage>
</organism>
<dbReference type="STRING" id="930131.SAMN05216389_10167"/>
<feature type="compositionally biased region" description="Acidic residues" evidence="2">
    <location>
        <begin position="45"/>
        <end position="78"/>
    </location>
</feature>
<keyword evidence="1 3" id="KW-0732">Signal</keyword>
<sequence length="230" mass="24898">MKGESYMKKLMMVFVAVILAGVLVACSEDDNGAEETNTADNTGNEVEENNDGEADQDTDSEAEAEEENDTEGSAEAGDVLEDEVGKLSIVKKNADMEEVFTSGPMEITITGVQTAELEPSESYGDFFDNKEKVTIVTVGMKAENTSEDTISIYPDQSTLTTNAGDQVEADLWLSDSIGGEFFGTTNKEGEVIFQLDTPAEEIESIKVIMDGAHDDNYESVGEELQIELEV</sequence>
<reference evidence="4 5" key="1">
    <citation type="submission" date="2016-10" db="EMBL/GenBank/DDBJ databases">
        <authorList>
            <person name="de Groot N.N."/>
        </authorList>
    </citation>
    <scope>NUCLEOTIDE SEQUENCE [LARGE SCALE GENOMIC DNA]</scope>
    <source>
        <strain evidence="4 5">IBRC-M 10780</strain>
    </source>
</reference>
<dbReference type="Gene3D" id="2.60.40.1240">
    <property type="match status" value="1"/>
</dbReference>
<feature type="chain" id="PRO_5038966448" description="DUF4352 domain-containing protein" evidence="3">
    <location>
        <begin position="28"/>
        <end position="230"/>
    </location>
</feature>
<evidence type="ECO:0000313" key="5">
    <source>
        <dbReference type="Proteomes" id="UP000198618"/>
    </source>
</evidence>
<evidence type="ECO:0008006" key="6">
    <source>
        <dbReference type="Google" id="ProtNLM"/>
    </source>
</evidence>
<feature type="region of interest" description="Disordered" evidence="2">
    <location>
        <begin position="31"/>
        <end position="78"/>
    </location>
</feature>
<evidence type="ECO:0000256" key="2">
    <source>
        <dbReference type="SAM" id="MobiDB-lite"/>
    </source>
</evidence>
<protein>
    <recommendedName>
        <fullName evidence="6">DUF4352 domain-containing protein</fullName>
    </recommendedName>
</protein>
<evidence type="ECO:0000256" key="1">
    <source>
        <dbReference type="ARBA" id="ARBA00022729"/>
    </source>
</evidence>
<evidence type="ECO:0000256" key="3">
    <source>
        <dbReference type="SAM" id="SignalP"/>
    </source>
</evidence>
<dbReference type="AlphaFoldDB" id="A0A1H9XZS3"/>
<dbReference type="OrthoDB" id="2352785at2"/>
<gene>
    <name evidence="4" type="ORF">SAMN05216389_10167</name>
</gene>
<dbReference type="Proteomes" id="UP000198618">
    <property type="component" value="Unassembled WGS sequence"/>
</dbReference>
<dbReference type="InterPro" id="IPR029050">
    <property type="entry name" value="Immunoprotect_excell_Ig-like"/>
</dbReference>
<name>A0A1H9XZS3_9BACI</name>